<dbReference type="Pfam" id="PF17919">
    <property type="entry name" value="RT_RNaseH_2"/>
    <property type="match status" value="1"/>
</dbReference>
<dbReference type="Pfam" id="PF00665">
    <property type="entry name" value="rve"/>
    <property type="match status" value="1"/>
</dbReference>
<dbReference type="PANTHER" id="PTHR37984">
    <property type="entry name" value="PROTEIN CBG26694"/>
    <property type="match status" value="1"/>
</dbReference>
<dbReference type="GO" id="GO:0015074">
    <property type="term" value="P:DNA integration"/>
    <property type="evidence" value="ECO:0007669"/>
    <property type="project" value="InterPro"/>
</dbReference>
<dbReference type="Gene3D" id="3.30.420.10">
    <property type="entry name" value="Ribonuclease H-like superfamily/Ribonuclease H"/>
    <property type="match status" value="1"/>
</dbReference>
<dbReference type="FunFam" id="3.10.20.370:FF:000001">
    <property type="entry name" value="Retrovirus-related Pol polyprotein from transposon 17.6-like protein"/>
    <property type="match status" value="1"/>
</dbReference>
<keyword evidence="1" id="KW-0511">Multifunctional enzyme</keyword>
<dbReference type="AlphaFoldDB" id="A0A9Q1F721"/>
<dbReference type="InterPro" id="IPR001584">
    <property type="entry name" value="Integrase_cat-core"/>
</dbReference>
<dbReference type="PANTHER" id="PTHR37984:SF5">
    <property type="entry name" value="PROTEIN NYNRIN-LIKE"/>
    <property type="match status" value="1"/>
</dbReference>
<dbReference type="Gene3D" id="1.10.340.70">
    <property type="match status" value="1"/>
</dbReference>
<dbReference type="SUPFAM" id="SSF53098">
    <property type="entry name" value="Ribonuclease H-like"/>
    <property type="match status" value="1"/>
</dbReference>
<dbReference type="InterPro" id="IPR012337">
    <property type="entry name" value="RNaseH-like_sf"/>
</dbReference>
<gene>
    <name evidence="4" type="ORF">SKAU_G00236150</name>
</gene>
<dbReference type="EMBL" id="JAINUF010000008">
    <property type="protein sequence ID" value="KAJ8352139.1"/>
    <property type="molecule type" value="Genomic_DNA"/>
</dbReference>
<dbReference type="OrthoDB" id="6761011at2759"/>
<name>A0A9Q1F721_SYNKA</name>
<evidence type="ECO:0000313" key="4">
    <source>
        <dbReference type="EMBL" id="KAJ8352139.1"/>
    </source>
</evidence>
<dbReference type="PROSITE" id="PS50994">
    <property type="entry name" value="INTEGRASE"/>
    <property type="match status" value="1"/>
</dbReference>
<dbReference type="InterPro" id="IPR050951">
    <property type="entry name" value="Retrovirus_Pol_polyprotein"/>
</dbReference>
<comment type="caution">
    <text evidence="4">The sequence shown here is derived from an EMBL/GenBank/DDBJ whole genome shotgun (WGS) entry which is preliminary data.</text>
</comment>
<dbReference type="InterPro" id="IPR036397">
    <property type="entry name" value="RNaseH_sf"/>
</dbReference>
<evidence type="ECO:0000256" key="2">
    <source>
        <dbReference type="ARBA" id="ARBA00039658"/>
    </source>
</evidence>
<dbReference type="Gene3D" id="3.10.20.370">
    <property type="match status" value="1"/>
</dbReference>
<dbReference type="FunFam" id="1.10.340.70:FF:000001">
    <property type="entry name" value="Retrovirus-related Pol polyprotein from transposon gypsy-like Protein"/>
    <property type="match status" value="1"/>
</dbReference>
<evidence type="ECO:0000259" key="3">
    <source>
        <dbReference type="PROSITE" id="PS50994"/>
    </source>
</evidence>
<dbReference type="CDD" id="cd09274">
    <property type="entry name" value="RNase_HI_RT_Ty3"/>
    <property type="match status" value="1"/>
</dbReference>
<reference evidence="4" key="1">
    <citation type="journal article" date="2023" name="Science">
        <title>Genome structures resolve the early diversification of teleost fishes.</title>
        <authorList>
            <person name="Parey E."/>
            <person name="Louis A."/>
            <person name="Montfort J."/>
            <person name="Bouchez O."/>
            <person name="Roques C."/>
            <person name="Iampietro C."/>
            <person name="Lluch J."/>
            <person name="Castinel A."/>
            <person name="Donnadieu C."/>
            <person name="Desvignes T."/>
            <person name="Floi Bucao C."/>
            <person name="Jouanno E."/>
            <person name="Wen M."/>
            <person name="Mejri S."/>
            <person name="Dirks R."/>
            <person name="Jansen H."/>
            <person name="Henkel C."/>
            <person name="Chen W.J."/>
            <person name="Zahm M."/>
            <person name="Cabau C."/>
            <person name="Klopp C."/>
            <person name="Thompson A.W."/>
            <person name="Robinson-Rechavi M."/>
            <person name="Braasch I."/>
            <person name="Lecointre G."/>
            <person name="Bobe J."/>
            <person name="Postlethwait J.H."/>
            <person name="Berthelot C."/>
            <person name="Roest Crollius H."/>
            <person name="Guiguen Y."/>
        </authorList>
    </citation>
    <scope>NUCLEOTIDE SEQUENCE</scope>
    <source>
        <strain evidence="4">WJC10195</strain>
    </source>
</reference>
<dbReference type="GO" id="GO:0003676">
    <property type="term" value="F:nucleic acid binding"/>
    <property type="evidence" value="ECO:0007669"/>
    <property type="project" value="InterPro"/>
</dbReference>
<protein>
    <recommendedName>
        <fullName evidence="2">Gypsy retrotransposon integrase-like protein 1</fullName>
    </recommendedName>
</protein>
<dbReference type="InterPro" id="IPR043502">
    <property type="entry name" value="DNA/RNA_pol_sf"/>
</dbReference>
<organism evidence="4 5">
    <name type="scientific">Synaphobranchus kaupii</name>
    <name type="common">Kaup's arrowtooth eel</name>
    <dbReference type="NCBI Taxonomy" id="118154"/>
    <lineage>
        <taxon>Eukaryota</taxon>
        <taxon>Metazoa</taxon>
        <taxon>Chordata</taxon>
        <taxon>Craniata</taxon>
        <taxon>Vertebrata</taxon>
        <taxon>Euteleostomi</taxon>
        <taxon>Actinopterygii</taxon>
        <taxon>Neopterygii</taxon>
        <taxon>Teleostei</taxon>
        <taxon>Anguilliformes</taxon>
        <taxon>Synaphobranchidae</taxon>
        <taxon>Synaphobranchus</taxon>
    </lineage>
</organism>
<dbReference type="Pfam" id="PF17921">
    <property type="entry name" value="Integrase_H2C2"/>
    <property type="match status" value="1"/>
</dbReference>
<dbReference type="InterPro" id="IPR041577">
    <property type="entry name" value="RT_RNaseH_2"/>
</dbReference>
<evidence type="ECO:0000313" key="5">
    <source>
        <dbReference type="Proteomes" id="UP001152622"/>
    </source>
</evidence>
<evidence type="ECO:0000256" key="1">
    <source>
        <dbReference type="ARBA" id="ARBA00023268"/>
    </source>
</evidence>
<dbReference type="Proteomes" id="UP001152622">
    <property type="component" value="Chromosome 8"/>
</dbReference>
<accession>A0A9Q1F721</accession>
<sequence length="451" mass="51379">MWPLPCSTCCRGTGSLYGEECQATFHTLQRALTEAPVLSPPDPSLPFILDTDASNMCTGAMLAQVEPEGERVVAYYSRTFNKAERCYCITRRELLAVVRAICHFKYYLCGLHFTVRTYHSALQWLMSFKEPEGQVARWTEELQAYSFTVVHRAGPRHSNADALSRHPCSEDSCCYCERRESHEEELRVQEERCAAVEVVLPIRRELREVDATTWRQQQEEDIDLRPVLQCSSLWAKFGALRLCDGVLQRAWKKSATGEVRWQVMVPQALWEEVLQSVHEAVDSGHFGVTKTVCRLHQGFYWGQHKRDVEDFCCRCDSCTARKGPPGRSHAQLQQFPMGFPMERVGVDVVGPLPCTDKENRYVPTAMDCFTKWPEAYALPDQEAETIVDALVGGMFSCFGAAESIHSDQGRNFESHVFATMCDWLGIHKTCTTPLHPESDSLVERFHRCMEQ</sequence>
<feature type="domain" description="Integrase catalytic" evidence="3">
    <location>
        <begin position="332"/>
        <end position="451"/>
    </location>
</feature>
<dbReference type="GO" id="GO:0003824">
    <property type="term" value="F:catalytic activity"/>
    <property type="evidence" value="ECO:0007669"/>
    <property type="project" value="UniProtKB-KW"/>
</dbReference>
<dbReference type="InterPro" id="IPR041588">
    <property type="entry name" value="Integrase_H2C2"/>
</dbReference>
<dbReference type="SUPFAM" id="SSF56672">
    <property type="entry name" value="DNA/RNA polymerases"/>
    <property type="match status" value="1"/>
</dbReference>
<keyword evidence="5" id="KW-1185">Reference proteome</keyword>
<proteinExistence type="predicted"/>